<evidence type="ECO:0000313" key="2">
    <source>
        <dbReference type="Proteomes" id="UP000815325"/>
    </source>
</evidence>
<sequence length="130" mass="13948">MTRAVLVLRLQATASWAARAAALMCCLAWCRAQALLAAKVALASRAKGVWALRAGAAWMRWRATAGKAWPGAWQQLASSHTATATSRSPSRRCTHSPSFVWGQSCCSPPTKRLGYVSCCACSTSRTCVEM</sequence>
<dbReference type="Proteomes" id="UP000815325">
    <property type="component" value="Unassembled WGS sequence"/>
</dbReference>
<comment type="caution">
    <text evidence="1">The sequence shown here is derived from an EMBL/GenBank/DDBJ whole genome shotgun (WGS) entry which is preliminary data.</text>
</comment>
<organism evidence="1 2">
    <name type="scientific">Dunaliella salina</name>
    <name type="common">Green alga</name>
    <name type="synonym">Protococcus salinus</name>
    <dbReference type="NCBI Taxonomy" id="3046"/>
    <lineage>
        <taxon>Eukaryota</taxon>
        <taxon>Viridiplantae</taxon>
        <taxon>Chlorophyta</taxon>
        <taxon>core chlorophytes</taxon>
        <taxon>Chlorophyceae</taxon>
        <taxon>CS clade</taxon>
        <taxon>Chlamydomonadales</taxon>
        <taxon>Dunaliellaceae</taxon>
        <taxon>Dunaliella</taxon>
    </lineage>
</organism>
<gene>
    <name evidence="1" type="ORF">DUNSADRAFT_10392</name>
</gene>
<protein>
    <recommendedName>
        <fullName evidence="3">Secreted protein</fullName>
    </recommendedName>
</protein>
<dbReference type="EMBL" id="MU069816">
    <property type="protein sequence ID" value="KAF5833351.1"/>
    <property type="molecule type" value="Genomic_DNA"/>
</dbReference>
<evidence type="ECO:0008006" key="3">
    <source>
        <dbReference type="Google" id="ProtNLM"/>
    </source>
</evidence>
<name>A0ABQ7GFH1_DUNSA</name>
<proteinExistence type="predicted"/>
<keyword evidence="2" id="KW-1185">Reference proteome</keyword>
<evidence type="ECO:0000313" key="1">
    <source>
        <dbReference type="EMBL" id="KAF5833351.1"/>
    </source>
</evidence>
<accession>A0ABQ7GFH1</accession>
<reference evidence="1" key="1">
    <citation type="submission" date="2017-08" db="EMBL/GenBank/DDBJ databases">
        <authorList>
            <person name="Polle J.E."/>
            <person name="Barry K."/>
            <person name="Cushman J."/>
            <person name="Schmutz J."/>
            <person name="Tran D."/>
            <person name="Hathwaick L.T."/>
            <person name="Yim W.C."/>
            <person name="Jenkins J."/>
            <person name="Mckie-Krisberg Z.M."/>
            <person name="Prochnik S."/>
            <person name="Lindquist E."/>
            <person name="Dockter R.B."/>
            <person name="Adam C."/>
            <person name="Molina H."/>
            <person name="Bunkerborg J."/>
            <person name="Jin E."/>
            <person name="Buchheim M."/>
            <person name="Magnuson J."/>
        </authorList>
    </citation>
    <scope>NUCLEOTIDE SEQUENCE</scope>
    <source>
        <strain evidence="1">CCAP 19/18</strain>
    </source>
</reference>